<reference evidence="2" key="3">
    <citation type="submission" date="2015-04" db="UniProtKB">
        <authorList>
            <consortium name="EnsemblPlants"/>
        </authorList>
    </citation>
    <scope>IDENTIFICATION</scope>
</reference>
<protein>
    <submittedName>
        <fullName evidence="2">Uncharacterized protein</fullName>
    </submittedName>
</protein>
<reference evidence="3" key="2">
    <citation type="submission" date="2013-12" db="EMBL/GenBank/DDBJ databases">
        <authorList>
            <person name="Yu Y."/>
            <person name="Lee S."/>
            <person name="de Baynast K."/>
            <person name="Wissotski M."/>
            <person name="Liu L."/>
            <person name="Talag J."/>
            <person name="Goicoechea J."/>
            <person name="Angelova A."/>
            <person name="Jetty R."/>
            <person name="Kudrna D."/>
            <person name="Golser W."/>
            <person name="Rivera L."/>
            <person name="Zhang J."/>
            <person name="Wing R."/>
        </authorList>
    </citation>
    <scope>NUCLEOTIDE SEQUENCE</scope>
</reference>
<accession>A0A0D9WWD7</accession>
<proteinExistence type="predicted"/>
<reference evidence="2 3" key="1">
    <citation type="submission" date="2012-08" db="EMBL/GenBank/DDBJ databases">
        <title>Oryza genome evolution.</title>
        <authorList>
            <person name="Wing R.A."/>
        </authorList>
    </citation>
    <scope>NUCLEOTIDE SEQUENCE</scope>
</reference>
<dbReference type="HOGENOM" id="CLU_2870867_0_0_1"/>
<evidence type="ECO:0000313" key="2">
    <source>
        <dbReference type="EnsemblPlants" id="LPERR07G05030.1"/>
    </source>
</evidence>
<dbReference type="Proteomes" id="UP000032180">
    <property type="component" value="Chromosome 7"/>
</dbReference>
<evidence type="ECO:0000313" key="3">
    <source>
        <dbReference type="Proteomes" id="UP000032180"/>
    </source>
</evidence>
<feature type="region of interest" description="Disordered" evidence="1">
    <location>
        <begin position="1"/>
        <end position="21"/>
    </location>
</feature>
<sequence length="64" mass="6845">MSRIPGEQNGLKDKPPRESPMPLLLLLLAGDTVAASSNKNNSAPPVTPTPWPEQFHGVVLTNLT</sequence>
<name>A0A0D9WWD7_9ORYZ</name>
<dbReference type="EnsemblPlants" id="LPERR07G05030.1">
    <property type="protein sequence ID" value="LPERR07G05030.1"/>
    <property type="gene ID" value="LPERR07G05030"/>
</dbReference>
<organism evidence="2 3">
    <name type="scientific">Leersia perrieri</name>
    <dbReference type="NCBI Taxonomy" id="77586"/>
    <lineage>
        <taxon>Eukaryota</taxon>
        <taxon>Viridiplantae</taxon>
        <taxon>Streptophyta</taxon>
        <taxon>Embryophyta</taxon>
        <taxon>Tracheophyta</taxon>
        <taxon>Spermatophyta</taxon>
        <taxon>Magnoliopsida</taxon>
        <taxon>Liliopsida</taxon>
        <taxon>Poales</taxon>
        <taxon>Poaceae</taxon>
        <taxon>BOP clade</taxon>
        <taxon>Oryzoideae</taxon>
        <taxon>Oryzeae</taxon>
        <taxon>Oryzinae</taxon>
        <taxon>Leersia</taxon>
    </lineage>
</organism>
<evidence type="ECO:0000256" key="1">
    <source>
        <dbReference type="SAM" id="MobiDB-lite"/>
    </source>
</evidence>
<dbReference type="Gramene" id="LPERR07G05030.1">
    <property type="protein sequence ID" value="LPERR07G05030.1"/>
    <property type="gene ID" value="LPERR07G05030"/>
</dbReference>
<keyword evidence="3" id="KW-1185">Reference proteome</keyword>
<dbReference type="AlphaFoldDB" id="A0A0D9WWD7"/>